<evidence type="ECO:0000313" key="2">
    <source>
        <dbReference type="Proteomes" id="UP000318521"/>
    </source>
</evidence>
<dbReference type="EMBL" id="VLXZ01000007">
    <property type="protein sequence ID" value="TSB46166.1"/>
    <property type="molecule type" value="Genomic_DNA"/>
</dbReference>
<keyword evidence="2" id="KW-1185">Reference proteome</keyword>
<sequence>MNVDPEKVLAWIQRDSYLSSAFHYIELNMCNKEEAILYMYQLYIANSPILLNGYHDFLENEQKS</sequence>
<accession>A0A553ZXT3</accession>
<gene>
    <name evidence="1" type="ORF">FN960_12445</name>
</gene>
<dbReference type="RefSeq" id="WP_143849060.1">
    <property type="nucleotide sequence ID" value="NZ_VLXZ01000007.1"/>
</dbReference>
<name>A0A553ZXT3_9BACI</name>
<organism evidence="1 2">
    <name type="scientific">Alkalicoccobacillus porphyridii</name>
    <dbReference type="NCBI Taxonomy" id="2597270"/>
    <lineage>
        <taxon>Bacteria</taxon>
        <taxon>Bacillati</taxon>
        <taxon>Bacillota</taxon>
        <taxon>Bacilli</taxon>
        <taxon>Bacillales</taxon>
        <taxon>Bacillaceae</taxon>
        <taxon>Alkalicoccobacillus</taxon>
    </lineage>
</organism>
<reference evidence="1 2" key="1">
    <citation type="submission" date="2019-07" db="EMBL/GenBank/DDBJ databases">
        <authorList>
            <person name="Park Y.J."/>
            <person name="Jeong S.E."/>
            <person name="Jung H.S."/>
        </authorList>
    </citation>
    <scope>NUCLEOTIDE SEQUENCE [LARGE SCALE GENOMIC DNA]</scope>
    <source>
        <strain evidence="2">P16(2019)</strain>
    </source>
</reference>
<dbReference type="OrthoDB" id="2940585at2"/>
<proteinExistence type="predicted"/>
<dbReference type="AlphaFoldDB" id="A0A553ZXT3"/>
<comment type="caution">
    <text evidence="1">The sequence shown here is derived from an EMBL/GenBank/DDBJ whole genome shotgun (WGS) entry which is preliminary data.</text>
</comment>
<evidence type="ECO:0000313" key="1">
    <source>
        <dbReference type="EMBL" id="TSB46166.1"/>
    </source>
</evidence>
<dbReference type="Proteomes" id="UP000318521">
    <property type="component" value="Unassembled WGS sequence"/>
</dbReference>
<protein>
    <submittedName>
        <fullName evidence="1">Uncharacterized protein</fullName>
    </submittedName>
</protein>